<dbReference type="PANTHER" id="PTHR33508:SF1">
    <property type="entry name" value="UPF0056 MEMBRANE PROTEIN YHCE"/>
    <property type="match status" value="1"/>
</dbReference>
<sequence>MFRIIIENYLKLFFILTPFFILSTFLSLTSKWTKHDRKALAVKVTIAITITTVILLIAGNAIFKLFGITVDSFRVGAGILLLLSSINLVKGNIETPNTETEDIAVVPLAIPVAVGPATVGTLLVMGAEITKYSEKILLFISLILSIVSLGILLYISNIIEKLLKQKGLNILIKLTGLILSAMSAQMILVGVANFLK</sequence>
<evidence type="ECO:0000256" key="3">
    <source>
        <dbReference type="ARBA" id="ARBA00022475"/>
    </source>
</evidence>
<reference evidence="8 9" key="1">
    <citation type="submission" date="2019-03" db="EMBL/GenBank/DDBJ databases">
        <title>Genomic Encyclopedia of Type Strains, Phase IV (KMG-IV): sequencing the most valuable type-strain genomes for metagenomic binning, comparative biology and taxonomic classification.</title>
        <authorList>
            <person name="Goeker M."/>
        </authorList>
    </citation>
    <scope>NUCLEOTIDE SEQUENCE [LARGE SCALE GENOMIC DNA]</scope>
    <source>
        <strain evidence="8 9">DSM 100055</strain>
    </source>
</reference>
<keyword evidence="5 7" id="KW-1133">Transmembrane helix</keyword>
<feature type="transmembrane region" description="Helical" evidence="7">
    <location>
        <begin position="75"/>
        <end position="93"/>
    </location>
</feature>
<feature type="transmembrane region" description="Helical" evidence="7">
    <location>
        <begin position="40"/>
        <end position="63"/>
    </location>
</feature>
<evidence type="ECO:0000313" key="8">
    <source>
        <dbReference type="EMBL" id="TDT68067.1"/>
    </source>
</evidence>
<dbReference type="NCBIfam" id="TIGR00427">
    <property type="entry name" value="NAAT family transporter"/>
    <property type="match status" value="1"/>
</dbReference>
<keyword evidence="3" id="KW-1003">Cell membrane</keyword>
<keyword evidence="9" id="KW-1185">Reference proteome</keyword>
<evidence type="ECO:0000256" key="1">
    <source>
        <dbReference type="ARBA" id="ARBA00004651"/>
    </source>
</evidence>
<dbReference type="PANTHER" id="PTHR33508">
    <property type="entry name" value="UPF0056 MEMBRANE PROTEIN YHCE"/>
    <property type="match status" value="1"/>
</dbReference>
<protein>
    <recommendedName>
        <fullName evidence="7">UPF0056 membrane protein</fullName>
    </recommendedName>
</protein>
<evidence type="ECO:0000256" key="2">
    <source>
        <dbReference type="ARBA" id="ARBA00009784"/>
    </source>
</evidence>
<evidence type="ECO:0000313" key="9">
    <source>
        <dbReference type="Proteomes" id="UP000294678"/>
    </source>
</evidence>
<dbReference type="InterPro" id="IPR002771">
    <property type="entry name" value="Multi_antbiot-R_MarC"/>
</dbReference>
<proteinExistence type="inferred from homology"/>
<comment type="subcellular location">
    <subcellularLocation>
        <location evidence="1 7">Cell membrane</location>
        <topology evidence="1 7">Multi-pass membrane protein</topology>
    </subcellularLocation>
</comment>
<organism evidence="8 9">
    <name type="scientific">Hypnocyclicus thermotrophus</name>
    <dbReference type="NCBI Taxonomy" id="1627895"/>
    <lineage>
        <taxon>Bacteria</taxon>
        <taxon>Fusobacteriati</taxon>
        <taxon>Fusobacteriota</taxon>
        <taxon>Fusobacteriia</taxon>
        <taxon>Fusobacteriales</taxon>
        <taxon>Fusobacteriaceae</taxon>
        <taxon>Hypnocyclicus</taxon>
    </lineage>
</organism>
<dbReference type="EMBL" id="SOBG01000008">
    <property type="protein sequence ID" value="TDT68067.1"/>
    <property type="molecule type" value="Genomic_DNA"/>
</dbReference>
<feature type="transmembrane region" description="Helical" evidence="7">
    <location>
        <begin position="136"/>
        <end position="159"/>
    </location>
</feature>
<gene>
    <name evidence="8" type="ORF">EV215_1788</name>
</gene>
<accession>A0AA46DXJ4</accession>
<dbReference type="AlphaFoldDB" id="A0AA46DXJ4"/>
<keyword evidence="4 7" id="KW-0812">Transmembrane</keyword>
<comment type="similarity">
    <text evidence="2 7">Belongs to the UPF0056 (MarC) family.</text>
</comment>
<evidence type="ECO:0000256" key="6">
    <source>
        <dbReference type="ARBA" id="ARBA00023136"/>
    </source>
</evidence>
<dbReference type="RefSeq" id="WP_134113652.1">
    <property type="nucleotide sequence ID" value="NZ_SOBG01000008.1"/>
</dbReference>
<feature type="transmembrane region" description="Helical" evidence="7">
    <location>
        <begin position="105"/>
        <end position="124"/>
    </location>
</feature>
<name>A0AA46DXJ4_9FUSO</name>
<dbReference type="Proteomes" id="UP000294678">
    <property type="component" value="Unassembled WGS sequence"/>
</dbReference>
<dbReference type="GO" id="GO:0005886">
    <property type="term" value="C:plasma membrane"/>
    <property type="evidence" value="ECO:0007669"/>
    <property type="project" value="UniProtKB-SubCell"/>
</dbReference>
<dbReference type="Pfam" id="PF01914">
    <property type="entry name" value="MarC"/>
    <property type="match status" value="1"/>
</dbReference>
<evidence type="ECO:0000256" key="5">
    <source>
        <dbReference type="ARBA" id="ARBA00022989"/>
    </source>
</evidence>
<feature type="transmembrane region" description="Helical" evidence="7">
    <location>
        <begin position="171"/>
        <end position="195"/>
    </location>
</feature>
<feature type="transmembrane region" description="Helical" evidence="7">
    <location>
        <begin position="12"/>
        <end position="28"/>
    </location>
</feature>
<comment type="caution">
    <text evidence="8">The sequence shown here is derived from an EMBL/GenBank/DDBJ whole genome shotgun (WGS) entry which is preliminary data.</text>
</comment>
<evidence type="ECO:0000256" key="4">
    <source>
        <dbReference type="ARBA" id="ARBA00022692"/>
    </source>
</evidence>
<evidence type="ECO:0000256" key="7">
    <source>
        <dbReference type="RuleBase" id="RU362048"/>
    </source>
</evidence>
<keyword evidence="6 7" id="KW-0472">Membrane</keyword>